<gene>
    <name evidence="3" type="ORF">DB32_005236</name>
</gene>
<evidence type="ECO:0000313" key="3">
    <source>
        <dbReference type="EMBL" id="AKF08087.1"/>
    </source>
</evidence>
<dbReference type="RefSeq" id="WP_083457762.1">
    <property type="nucleotide sequence ID" value="NZ_CP011125.1"/>
</dbReference>
<sequence>MDLKRKLARLGAPGPAPQPAPPPPEPVLSAVDLERRERIARLRATIDRLESRDRVAMRTAPRPAAVKTPLPGTLDDTPHGPLHRVVQYLPPAHHHGRIAIARALEVRSEIAAALALDPALDGVDLRKMLLLDTETTGLSGGTGTLPFLIGMAWFEDESLRVEQLFLRRPGEERPLLARLAERIAESSCIVTYNGKSFDWPLLRTRAVLNRVPVPTPRAHLDLLHCARRVFARRLGQVRLVQIETEVLGMRRERDVDGAEIPHLYWDFVRGAEGSVISPVIEHNANDLVALAALLATLGERWQDVLPAHEPEDRLGIARVALRHGDLDRAARFAEAAASGGGDAELTVDALLVASSAARARARHDEVLRLLRDALDAAPDDARRAPLHLALAKHLEHRTRDPAAALAHAGRTAAVEGEDACAKRVARLAKKRERDEQREAKRAAREAKRAARALALPLERTTPKSERN</sequence>
<reference evidence="3 4" key="1">
    <citation type="submission" date="2015-03" db="EMBL/GenBank/DDBJ databases">
        <title>Genome assembly of Sandaracinus amylolyticus DSM 53668.</title>
        <authorList>
            <person name="Sharma G."/>
            <person name="Subramanian S."/>
        </authorList>
    </citation>
    <scope>NUCLEOTIDE SEQUENCE [LARGE SCALE GENOMIC DNA]</scope>
    <source>
        <strain evidence="3 4">DSM 53668</strain>
    </source>
</reference>
<feature type="domain" description="YprB ribonuclease H-like" evidence="2">
    <location>
        <begin position="130"/>
        <end position="296"/>
    </location>
</feature>
<dbReference type="PANTHER" id="PTHR38462">
    <property type="entry name" value="EXONUCLEASE-LIKE PROTEIN"/>
    <property type="match status" value="1"/>
</dbReference>
<dbReference type="Proteomes" id="UP000034883">
    <property type="component" value="Chromosome"/>
</dbReference>
<name>A0A0F6W5L9_9BACT</name>
<evidence type="ECO:0000313" key="4">
    <source>
        <dbReference type="Proteomes" id="UP000034883"/>
    </source>
</evidence>
<organism evidence="3 4">
    <name type="scientific">Sandaracinus amylolyticus</name>
    <dbReference type="NCBI Taxonomy" id="927083"/>
    <lineage>
        <taxon>Bacteria</taxon>
        <taxon>Pseudomonadati</taxon>
        <taxon>Myxococcota</taxon>
        <taxon>Polyangia</taxon>
        <taxon>Polyangiales</taxon>
        <taxon>Sandaracinaceae</taxon>
        <taxon>Sandaracinus</taxon>
    </lineage>
</organism>
<dbReference type="InterPro" id="IPR012337">
    <property type="entry name" value="RNaseH-like_sf"/>
</dbReference>
<accession>A0A0F6W5L9</accession>
<feature type="compositionally biased region" description="Pro residues" evidence="1">
    <location>
        <begin position="14"/>
        <end position="26"/>
    </location>
</feature>
<dbReference type="GO" id="GO:0003676">
    <property type="term" value="F:nucleic acid binding"/>
    <property type="evidence" value="ECO:0007669"/>
    <property type="project" value="InterPro"/>
</dbReference>
<keyword evidence="4" id="KW-1185">Reference proteome</keyword>
<feature type="region of interest" description="Disordered" evidence="1">
    <location>
        <begin position="1"/>
        <end position="28"/>
    </location>
</feature>
<evidence type="ECO:0000256" key="1">
    <source>
        <dbReference type="SAM" id="MobiDB-lite"/>
    </source>
</evidence>
<dbReference type="PANTHER" id="PTHR38462:SF1">
    <property type="entry name" value="YPRB RIBONUCLEASE H-LIKE DOMAIN-CONTAINING PROTEIN"/>
    <property type="match status" value="1"/>
</dbReference>
<dbReference type="Pfam" id="PF13482">
    <property type="entry name" value="RNase_H_2"/>
    <property type="match status" value="1"/>
</dbReference>
<protein>
    <submittedName>
        <fullName evidence="3">Glutamate synthase [NADPH] large chain</fullName>
    </submittedName>
</protein>
<dbReference type="InterPro" id="IPR036397">
    <property type="entry name" value="RNaseH_sf"/>
</dbReference>
<feature type="compositionally biased region" description="Basic and acidic residues" evidence="1">
    <location>
        <begin position="431"/>
        <end position="448"/>
    </location>
</feature>
<proteinExistence type="predicted"/>
<feature type="region of interest" description="Disordered" evidence="1">
    <location>
        <begin position="428"/>
        <end position="467"/>
    </location>
</feature>
<dbReference type="STRING" id="927083.DB32_005236"/>
<evidence type="ECO:0000259" key="2">
    <source>
        <dbReference type="Pfam" id="PF13482"/>
    </source>
</evidence>
<dbReference type="EMBL" id="CP011125">
    <property type="protein sequence ID" value="AKF08087.1"/>
    <property type="molecule type" value="Genomic_DNA"/>
</dbReference>
<dbReference type="OrthoDB" id="9790530at2"/>
<dbReference type="Gene3D" id="3.30.420.10">
    <property type="entry name" value="Ribonuclease H-like superfamily/Ribonuclease H"/>
    <property type="match status" value="1"/>
</dbReference>
<dbReference type="KEGG" id="samy:DB32_005236"/>
<feature type="region of interest" description="Disordered" evidence="1">
    <location>
        <begin position="57"/>
        <end position="78"/>
    </location>
</feature>
<dbReference type="AlphaFoldDB" id="A0A0F6W5L9"/>
<dbReference type="InterPro" id="IPR038720">
    <property type="entry name" value="YprB_RNase_H-like_dom"/>
</dbReference>
<dbReference type="SUPFAM" id="SSF53098">
    <property type="entry name" value="Ribonuclease H-like"/>
    <property type="match status" value="1"/>
</dbReference>